<evidence type="ECO:0000256" key="1">
    <source>
        <dbReference type="SAM" id="MobiDB-lite"/>
    </source>
</evidence>
<reference evidence="3" key="3">
    <citation type="journal article" date="2010" name="Genome Res.">
        <title>Population genomic sequencing of Coccidioides fungi reveals recent hybridization and transposon control.</title>
        <authorList>
            <person name="Neafsey D.E."/>
            <person name="Barker B.M."/>
            <person name="Sharpton T.J."/>
            <person name="Stajich J.E."/>
            <person name="Park D.J."/>
            <person name="Whiston E."/>
            <person name="Hung C.-Y."/>
            <person name="McMahan C."/>
            <person name="White J."/>
            <person name="Sykes S."/>
            <person name="Heiman D."/>
            <person name="Young S."/>
            <person name="Zeng Q."/>
            <person name="Abouelleil A."/>
            <person name="Aftuck L."/>
            <person name="Bessette D."/>
            <person name="Brown A."/>
            <person name="FitzGerald M."/>
            <person name="Lui A."/>
            <person name="Macdonald J.P."/>
            <person name="Priest M."/>
            <person name="Orbach M.J."/>
            <person name="Galgiani J.N."/>
            <person name="Kirkland T.N."/>
            <person name="Cole G.T."/>
            <person name="Birren B.W."/>
            <person name="Henn M.R."/>
            <person name="Taylor J.W."/>
            <person name="Rounsley S.D."/>
        </authorList>
    </citation>
    <scope>NUCLEOTIDE SEQUENCE [LARGE SCALE GENOMIC DNA]</scope>
    <source>
        <strain evidence="3">RMSCC 3488</strain>
    </source>
</reference>
<sequence>MAPSSRPDSHLNLSYLPTGQPRSGTSTGSSSPSELQAPGSMKSAFGGSNGLVSAGGSIGSARRTAGSPSHELSARIYSKRRASQRRQRPVVHNFQNL</sequence>
<feature type="compositionally biased region" description="Low complexity" evidence="1">
    <location>
        <begin position="17"/>
        <end position="33"/>
    </location>
</feature>
<feature type="compositionally biased region" description="Basic residues" evidence="1">
    <location>
        <begin position="77"/>
        <end position="89"/>
    </location>
</feature>
<evidence type="ECO:0000313" key="2">
    <source>
        <dbReference type="EMBL" id="KMM65773.1"/>
    </source>
</evidence>
<organism evidence="2 3">
    <name type="scientific">Coccidioides posadasii RMSCC 3488</name>
    <dbReference type="NCBI Taxonomy" id="454284"/>
    <lineage>
        <taxon>Eukaryota</taxon>
        <taxon>Fungi</taxon>
        <taxon>Dikarya</taxon>
        <taxon>Ascomycota</taxon>
        <taxon>Pezizomycotina</taxon>
        <taxon>Eurotiomycetes</taxon>
        <taxon>Eurotiomycetidae</taxon>
        <taxon>Onygenales</taxon>
        <taxon>Onygenaceae</taxon>
        <taxon>Coccidioides</taxon>
    </lineage>
</organism>
<dbReference type="EMBL" id="DS268109">
    <property type="protein sequence ID" value="KMM65773.1"/>
    <property type="molecule type" value="Genomic_DNA"/>
</dbReference>
<feature type="region of interest" description="Disordered" evidence="1">
    <location>
        <begin position="1"/>
        <end position="97"/>
    </location>
</feature>
<dbReference type="VEuPathDB" id="FungiDB:CPAG_02116"/>
<accession>A0A0J6F6H4</accession>
<protein>
    <submittedName>
        <fullName evidence="2">Uncharacterized protein</fullName>
    </submittedName>
</protein>
<name>A0A0J6F6H4_COCPO</name>
<gene>
    <name evidence="2" type="ORF">CPAG_02116</name>
</gene>
<reference evidence="3" key="2">
    <citation type="journal article" date="2009" name="Genome Res.">
        <title>Comparative genomic analyses of the human fungal pathogens Coccidioides and their relatives.</title>
        <authorList>
            <person name="Sharpton T.J."/>
            <person name="Stajich J.E."/>
            <person name="Rounsley S.D."/>
            <person name="Gardner M.J."/>
            <person name="Wortman J.R."/>
            <person name="Jordar V.S."/>
            <person name="Maiti R."/>
            <person name="Kodira C.D."/>
            <person name="Neafsey D.E."/>
            <person name="Zeng Q."/>
            <person name="Hung C.-Y."/>
            <person name="McMahan C."/>
            <person name="Muszewska A."/>
            <person name="Grynberg M."/>
            <person name="Mandel M.A."/>
            <person name="Kellner E.M."/>
            <person name="Barker B.M."/>
            <person name="Galgiani J.N."/>
            <person name="Orbach M.J."/>
            <person name="Kirkland T.N."/>
            <person name="Cole G.T."/>
            <person name="Henn M.R."/>
            <person name="Birren B.W."/>
            <person name="Taylor J.W."/>
        </authorList>
    </citation>
    <scope>NUCLEOTIDE SEQUENCE [LARGE SCALE GENOMIC DNA]</scope>
    <source>
        <strain evidence="3">RMSCC 3488</strain>
    </source>
</reference>
<dbReference type="AlphaFoldDB" id="A0A0J6F6H4"/>
<dbReference type="Proteomes" id="UP000054567">
    <property type="component" value="Unassembled WGS sequence"/>
</dbReference>
<reference evidence="2 3" key="1">
    <citation type="submission" date="2007-06" db="EMBL/GenBank/DDBJ databases">
        <title>The Genome Sequence of Coccidioides posadasii RMSCC_3488.</title>
        <authorList>
            <consortium name="Coccidioides Genome Resources Consortium"/>
            <consortium name="The Broad Institute Genome Sequencing Platform"/>
            <person name="Henn M.R."/>
            <person name="Sykes S."/>
            <person name="Young S."/>
            <person name="Jaffe D."/>
            <person name="Berlin A."/>
            <person name="Alvarez P."/>
            <person name="Butler J."/>
            <person name="Gnerre S."/>
            <person name="Grabherr M."/>
            <person name="Mauceli E."/>
            <person name="Brockman W."/>
            <person name="Kodira C."/>
            <person name="Alvarado L."/>
            <person name="Zeng Q."/>
            <person name="Crawford M."/>
            <person name="Antoine C."/>
            <person name="Devon K."/>
            <person name="Galgiani J."/>
            <person name="Orsborn K."/>
            <person name="Lewis M.L."/>
            <person name="Nusbaum C."/>
            <person name="Galagan J."/>
            <person name="Birren B."/>
        </authorList>
    </citation>
    <scope>NUCLEOTIDE SEQUENCE [LARGE SCALE GENOMIC DNA]</scope>
    <source>
        <strain evidence="2 3">RMSCC 3488</strain>
    </source>
</reference>
<proteinExistence type="predicted"/>
<evidence type="ECO:0000313" key="3">
    <source>
        <dbReference type="Proteomes" id="UP000054567"/>
    </source>
</evidence>